<sequence>MKLDQQPELLADAVRAVSEYYRIAPVYIEKDYWISKILQQLSRSIYANNTVFKGGTSLSKGYGLINRFSEDVDVAVLTGELSGNQIKTLITKVCKEMTQGLQEQDVPELTSKGSRYRKTLYQYPTSVHDPLYSFVANRVIVEINSFANPYPYVKKQIRSFITSYLEENSMQSLIEEYDLHSFELNILDKRRTLCEKVVSLLRFSFMDNPVEGLSSKIRHFYDIYYLLNDAECMEYIKGDFMNDTKELIEHDKKAFDVPQKWHSSSISEAPLLNLFDVLWNELSGFYERELNVLAYNKIPASDEIKRDLGKIILLIKKNIAIK</sequence>
<name>I9BFQ4_BACFG</name>
<dbReference type="HOGENOM" id="CLU_066201_1_1_10"/>
<dbReference type="Gene3D" id="3.10.450.620">
    <property type="entry name" value="JHP933, nucleotidyltransferase-like core domain"/>
    <property type="match status" value="1"/>
</dbReference>
<dbReference type="EMBL" id="AGXP01000023">
    <property type="protein sequence ID" value="EIY98625.1"/>
    <property type="molecule type" value="Genomic_DNA"/>
</dbReference>
<evidence type="ECO:0000313" key="1">
    <source>
        <dbReference type="EMBL" id="EIY98625.1"/>
    </source>
</evidence>
<dbReference type="PATRIC" id="fig|997881.3.peg.2160"/>
<protein>
    <recommendedName>
        <fullName evidence="3">Nucleotidyl transferase AbiEii/AbiGii toxin family protein</fullName>
    </recommendedName>
</protein>
<dbReference type="InterPro" id="IPR014942">
    <property type="entry name" value="AbiEii"/>
</dbReference>
<accession>I9BFQ4</accession>
<evidence type="ECO:0000313" key="2">
    <source>
        <dbReference type="Proteomes" id="UP000003917"/>
    </source>
</evidence>
<reference evidence="1 2" key="1">
    <citation type="submission" date="2012-02" db="EMBL/GenBank/DDBJ databases">
        <title>The Genome Sequence of Bacteroides fragilis CL05T12C13.</title>
        <authorList>
            <consortium name="The Broad Institute Genome Sequencing Platform"/>
            <person name="Earl A."/>
            <person name="Ward D."/>
            <person name="Feldgarden M."/>
            <person name="Gevers D."/>
            <person name="Zitomersky N.L."/>
            <person name="Coyne M.J."/>
            <person name="Comstock L.E."/>
            <person name="Young S.K."/>
            <person name="Zeng Q."/>
            <person name="Gargeya S."/>
            <person name="Fitzgerald M."/>
            <person name="Haas B."/>
            <person name="Abouelleil A."/>
            <person name="Alvarado L."/>
            <person name="Arachchi H.M."/>
            <person name="Berlin A."/>
            <person name="Chapman S.B."/>
            <person name="Gearin G."/>
            <person name="Goldberg J."/>
            <person name="Griggs A."/>
            <person name="Gujja S."/>
            <person name="Hansen M."/>
            <person name="Heiman D."/>
            <person name="Howarth C."/>
            <person name="Larimer J."/>
            <person name="Lui A."/>
            <person name="MacDonald P.J.P."/>
            <person name="McCowen C."/>
            <person name="Montmayeur A."/>
            <person name="Murphy C."/>
            <person name="Neiman D."/>
            <person name="Pearson M."/>
            <person name="Priest M."/>
            <person name="Roberts A."/>
            <person name="Saif S."/>
            <person name="Shea T."/>
            <person name="Sisk P."/>
            <person name="Stolte C."/>
            <person name="Sykes S."/>
            <person name="Wortman J."/>
            <person name="Nusbaum C."/>
            <person name="Birren B."/>
        </authorList>
    </citation>
    <scope>NUCLEOTIDE SEQUENCE [LARGE SCALE GENOMIC DNA]</scope>
    <source>
        <strain evidence="1 2">CL05T12C13</strain>
    </source>
</reference>
<evidence type="ECO:0008006" key="3">
    <source>
        <dbReference type="Google" id="ProtNLM"/>
    </source>
</evidence>
<organism evidence="1 2">
    <name type="scientific">Bacteroides fragilis CL05T12C13</name>
    <dbReference type="NCBI Taxonomy" id="997881"/>
    <lineage>
        <taxon>Bacteria</taxon>
        <taxon>Pseudomonadati</taxon>
        <taxon>Bacteroidota</taxon>
        <taxon>Bacteroidia</taxon>
        <taxon>Bacteroidales</taxon>
        <taxon>Bacteroidaceae</taxon>
        <taxon>Bacteroides</taxon>
    </lineage>
</organism>
<proteinExistence type="predicted"/>
<dbReference type="RefSeq" id="WP_005800246.1">
    <property type="nucleotide sequence ID" value="NZ_JH724193.1"/>
</dbReference>
<dbReference type="AlphaFoldDB" id="I9BFQ4"/>
<gene>
    <name evidence="1" type="ORF">HMPREF1080_02069</name>
</gene>
<dbReference type="Pfam" id="PF08843">
    <property type="entry name" value="AbiEii"/>
    <property type="match status" value="1"/>
</dbReference>
<comment type="caution">
    <text evidence="1">The sequence shown here is derived from an EMBL/GenBank/DDBJ whole genome shotgun (WGS) entry which is preliminary data.</text>
</comment>
<dbReference type="Proteomes" id="UP000003917">
    <property type="component" value="Unassembled WGS sequence"/>
</dbReference>